<comment type="caution">
    <text evidence="3">The sequence shown here is derived from an EMBL/GenBank/DDBJ whole genome shotgun (WGS) entry which is preliminary data.</text>
</comment>
<proteinExistence type="predicted"/>
<keyword evidence="4" id="KW-1185">Reference proteome</keyword>
<evidence type="ECO:0000256" key="1">
    <source>
        <dbReference type="SAM" id="Coils"/>
    </source>
</evidence>
<keyword evidence="2" id="KW-1133">Transmembrane helix</keyword>
<dbReference type="InterPro" id="IPR050445">
    <property type="entry name" value="Bact_polysacc_biosynth/exp"/>
</dbReference>
<evidence type="ECO:0000313" key="4">
    <source>
        <dbReference type="Proteomes" id="UP000660885"/>
    </source>
</evidence>
<organism evidence="3 4">
    <name type="scientific">Belnapia arida</name>
    <dbReference type="NCBI Taxonomy" id="2804533"/>
    <lineage>
        <taxon>Bacteria</taxon>
        <taxon>Pseudomonadati</taxon>
        <taxon>Pseudomonadota</taxon>
        <taxon>Alphaproteobacteria</taxon>
        <taxon>Acetobacterales</taxon>
        <taxon>Roseomonadaceae</taxon>
        <taxon>Belnapia</taxon>
    </lineage>
</organism>
<feature type="transmembrane region" description="Helical" evidence="2">
    <location>
        <begin position="46"/>
        <end position="67"/>
    </location>
</feature>
<keyword evidence="2" id="KW-0472">Membrane</keyword>
<dbReference type="EMBL" id="JAETWB010000001">
    <property type="protein sequence ID" value="MBL6076586.1"/>
    <property type="molecule type" value="Genomic_DNA"/>
</dbReference>
<protein>
    <submittedName>
        <fullName evidence="3">Capsule biosynthesis protein</fullName>
    </submittedName>
</protein>
<evidence type="ECO:0000313" key="3">
    <source>
        <dbReference type="EMBL" id="MBL6076586.1"/>
    </source>
</evidence>
<dbReference type="PANTHER" id="PTHR32309:SF13">
    <property type="entry name" value="FERRIC ENTEROBACTIN TRANSPORT PROTEIN FEPE"/>
    <property type="match status" value="1"/>
</dbReference>
<evidence type="ECO:0000256" key="2">
    <source>
        <dbReference type="SAM" id="Phobius"/>
    </source>
</evidence>
<reference evidence="3 4" key="1">
    <citation type="submission" date="2021-01" db="EMBL/GenBank/DDBJ databases">
        <title>Belnapia mucosa sp. nov. and Belnapia arida sp. nov., isolated from the Tabernas Desert (Almeria, Spain).</title>
        <authorList>
            <person name="Molina-Menor E."/>
            <person name="Vidal-Verdu A."/>
            <person name="Calonge A."/>
            <person name="Satari L."/>
            <person name="Pereto J."/>
            <person name="Porcar M."/>
        </authorList>
    </citation>
    <scope>NUCLEOTIDE SEQUENCE [LARGE SCALE GENOMIC DNA]</scope>
    <source>
        <strain evidence="3 4">T18</strain>
    </source>
</reference>
<accession>A0ABS1TZU9</accession>
<feature type="coiled-coil region" evidence="1">
    <location>
        <begin position="212"/>
        <end position="339"/>
    </location>
</feature>
<sequence length="401" mass="44661">MTIWTRRSPSTKLSDAVTPIDGAGWSGPVTRPSLRARLRRWAKRHAYGLTVILPTALAGAYLLGIAAPQYDSEARYLIRGRTAGAPSMGGLGDMMSGGGLRPSAEDAMGIRDYLHSHDAVASLRRKLPLVDIFRRPEADPVARLWWEEPNAERLLDYFRRMVTVEYDTTSGITALHVRSFRADDSREIATALLDLSEAMVNRLNERLQQDSLRVAREELVRAEARLTAAQLAMSQFRERERAVDPTRSAAVAAETIGKLESALAQARAELAEAQRFARADNPRLTTLRNRVEALNAQAREERERVSIGEAGLSQQVGEYERLNLERELARAQLTSATASIEKARVDAQRQQLFLLRVVEPNLAEYARYPKATLTVLYIFLSLSVAYGLAWLLVAGMREHAA</sequence>
<dbReference type="RefSeq" id="WP_202829767.1">
    <property type="nucleotide sequence ID" value="NZ_JAETWB010000001.1"/>
</dbReference>
<feature type="transmembrane region" description="Helical" evidence="2">
    <location>
        <begin position="375"/>
        <end position="395"/>
    </location>
</feature>
<gene>
    <name evidence="3" type="ORF">JMJ56_01130</name>
</gene>
<keyword evidence="1" id="KW-0175">Coiled coil</keyword>
<dbReference type="PANTHER" id="PTHR32309">
    <property type="entry name" value="TYROSINE-PROTEIN KINASE"/>
    <property type="match status" value="1"/>
</dbReference>
<dbReference type="Proteomes" id="UP000660885">
    <property type="component" value="Unassembled WGS sequence"/>
</dbReference>
<name>A0ABS1TZU9_9PROT</name>
<keyword evidence="2" id="KW-0812">Transmembrane</keyword>